<dbReference type="SUPFAM" id="SSF48150">
    <property type="entry name" value="DNA-glycosylase"/>
    <property type="match status" value="1"/>
</dbReference>
<dbReference type="Gene3D" id="1.10.340.30">
    <property type="entry name" value="Hypothetical protein, domain 2"/>
    <property type="match status" value="1"/>
</dbReference>
<reference evidence="1" key="1">
    <citation type="submission" date="2020-05" db="EMBL/GenBank/DDBJ databases">
        <authorList>
            <person name="Chiriac C."/>
            <person name="Salcher M."/>
            <person name="Ghai R."/>
            <person name="Kavagutti S V."/>
        </authorList>
    </citation>
    <scope>NUCLEOTIDE SEQUENCE</scope>
</reference>
<dbReference type="GO" id="GO:0006284">
    <property type="term" value="P:base-excision repair"/>
    <property type="evidence" value="ECO:0007669"/>
    <property type="project" value="InterPro"/>
</dbReference>
<dbReference type="PANTHER" id="PTHR30037:SF4">
    <property type="entry name" value="DNA-3-METHYLADENINE GLYCOSYLASE I"/>
    <property type="match status" value="1"/>
</dbReference>
<accession>A0A6J7EH39</accession>
<gene>
    <name evidence="1" type="ORF">UFOPK3376_01706</name>
</gene>
<dbReference type="GO" id="GO:0008725">
    <property type="term" value="F:DNA-3-methyladenine glycosylase activity"/>
    <property type="evidence" value="ECO:0007669"/>
    <property type="project" value="InterPro"/>
</dbReference>
<dbReference type="AlphaFoldDB" id="A0A6J7EH39"/>
<protein>
    <submittedName>
        <fullName evidence="1">Unannotated protein</fullName>
    </submittedName>
</protein>
<dbReference type="InterPro" id="IPR052891">
    <property type="entry name" value="DNA-3mA_glycosylase"/>
</dbReference>
<dbReference type="Pfam" id="PF03352">
    <property type="entry name" value="Adenine_glyco"/>
    <property type="match status" value="1"/>
</dbReference>
<dbReference type="InterPro" id="IPR005019">
    <property type="entry name" value="Adenine_glyco"/>
</dbReference>
<sequence length="190" mass="21243">MTDSAPQRCSWARDGAEMQRYHDTIWGVPQRTAVTLFEFLTLEGAQAGLSWRTILLKRDGYRAAFAGFDPTVVAAFTDDDVHRLMNDASIVRNRAKITSTIGNARAWLALDDPVEFIWGFVDGAPMQNRWSEMGQVPALTAISDRMSKDLKKRGFRFVGSTICYAYMQACGLVNDHPVTCFRHDECAALG</sequence>
<dbReference type="InterPro" id="IPR011257">
    <property type="entry name" value="DNA_glycosylase"/>
</dbReference>
<dbReference type="PANTHER" id="PTHR30037">
    <property type="entry name" value="DNA-3-METHYLADENINE GLYCOSYLASE 1"/>
    <property type="match status" value="1"/>
</dbReference>
<organism evidence="1">
    <name type="scientific">freshwater metagenome</name>
    <dbReference type="NCBI Taxonomy" id="449393"/>
    <lineage>
        <taxon>unclassified sequences</taxon>
        <taxon>metagenomes</taxon>
        <taxon>ecological metagenomes</taxon>
    </lineage>
</organism>
<dbReference type="EMBL" id="CAFBLP010000041">
    <property type="protein sequence ID" value="CAB4882702.1"/>
    <property type="molecule type" value="Genomic_DNA"/>
</dbReference>
<evidence type="ECO:0000313" key="1">
    <source>
        <dbReference type="EMBL" id="CAB4882702.1"/>
    </source>
</evidence>
<name>A0A6J7EH39_9ZZZZ</name>
<proteinExistence type="predicted"/>